<dbReference type="InterPro" id="IPR051906">
    <property type="entry name" value="TolC-like"/>
</dbReference>
<feature type="chain" id="PRO_5014876839" evidence="9">
    <location>
        <begin position="35"/>
        <end position="490"/>
    </location>
</feature>
<evidence type="ECO:0000256" key="9">
    <source>
        <dbReference type="SAM" id="SignalP"/>
    </source>
</evidence>
<reference evidence="10 11" key="1">
    <citation type="submission" date="2017-11" db="EMBL/GenBank/DDBJ databases">
        <title>Genomic Encyclopedia of Archaeal and Bacterial Type Strains, Phase II (KMG-II): From Individual Species to Whole Genera.</title>
        <authorList>
            <person name="Goeker M."/>
        </authorList>
    </citation>
    <scope>NUCLEOTIDE SEQUENCE [LARGE SCALE GENOMIC DNA]</scope>
    <source>
        <strain evidence="10 11">DSM 11115</strain>
    </source>
</reference>
<feature type="signal peptide" evidence="9">
    <location>
        <begin position="1"/>
        <end position="34"/>
    </location>
</feature>
<comment type="caution">
    <text evidence="10">The sequence shown here is derived from an EMBL/GenBank/DDBJ whole genome shotgun (WGS) entry which is preliminary data.</text>
</comment>
<evidence type="ECO:0000256" key="2">
    <source>
        <dbReference type="ARBA" id="ARBA00007613"/>
    </source>
</evidence>
<dbReference type="GO" id="GO:0009279">
    <property type="term" value="C:cell outer membrane"/>
    <property type="evidence" value="ECO:0007669"/>
    <property type="project" value="UniProtKB-SubCell"/>
</dbReference>
<keyword evidence="7" id="KW-0998">Cell outer membrane</keyword>
<protein>
    <submittedName>
        <fullName evidence="10">Outer membrane protein TolC</fullName>
    </submittedName>
</protein>
<dbReference type="Pfam" id="PF02321">
    <property type="entry name" value="OEP"/>
    <property type="match status" value="2"/>
</dbReference>
<feature type="region of interest" description="Disordered" evidence="8">
    <location>
        <begin position="38"/>
        <end position="58"/>
    </location>
</feature>
<keyword evidence="11" id="KW-1185">Reference proteome</keyword>
<keyword evidence="3" id="KW-0813">Transport</keyword>
<dbReference type="AlphaFoldDB" id="A0A2M9BMK9"/>
<dbReference type="GO" id="GO:1990281">
    <property type="term" value="C:efflux pump complex"/>
    <property type="evidence" value="ECO:0007669"/>
    <property type="project" value="TreeGrafter"/>
</dbReference>
<name>A0A2M9BMK9_9BACT</name>
<dbReference type="Proteomes" id="UP000228535">
    <property type="component" value="Unassembled WGS sequence"/>
</dbReference>
<evidence type="ECO:0000256" key="7">
    <source>
        <dbReference type="ARBA" id="ARBA00023237"/>
    </source>
</evidence>
<keyword evidence="4" id="KW-1134">Transmembrane beta strand</keyword>
<dbReference type="GO" id="GO:0015288">
    <property type="term" value="F:porin activity"/>
    <property type="evidence" value="ECO:0007669"/>
    <property type="project" value="TreeGrafter"/>
</dbReference>
<evidence type="ECO:0000256" key="6">
    <source>
        <dbReference type="ARBA" id="ARBA00023136"/>
    </source>
</evidence>
<dbReference type="EMBL" id="PGFA01000001">
    <property type="protein sequence ID" value="PJJ59140.1"/>
    <property type="molecule type" value="Genomic_DNA"/>
</dbReference>
<comment type="similarity">
    <text evidence="2">Belongs to the outer membrane factor (OMF) (TC 1.B.17) family.</text>
</comment>
<keyword evidence="9" id="KW-0732">Signal</keyword>
<dbReference type="Gene3D" id="1.20.1600.10">
    <property type="entry name" value="Outer membrane efflux proteins (OEP)"/>
    <property type="match status" value="1"/>
</dbReference>
<organism evidence="10 11">
    <name type="scientific">Hymenobacter chitinivorans DSM 11115</name>
    <dbReference type="NCBI Taxonomy" id="1121954"/>
    <lineage>
        <taxon>Bacteria</taxon>
        <taxon>Pseudomonadati</taxon>
        <taxon>Bacteroidota</taxon>
        <taxon>Cytophagia</taxon>
        <taxon>Cytophagales</taxon>
        <taxon>Hymenobacteraceae</taxon>
        <taxon>Hymenobacter</taxon>
    </lineage>
</organism>
<evidence type="ECO:0000256" key="8">
    <source>
        <dbReference type="SAM" id="MobiDB-lite"/>
    </source>
</evidence>
<dbReference type="PANTHER" id="PTHR30026:SF20">
    <property type="entry name" value="OUTER MEMBRANE PROTEIN TOLC"/>
    <property type="match status" value="1"/>
</dbReference>
<evidence type="ECO:0000313" key="11">
    <source>
        <dbReference type="Proteomes" id="UP000228535"/>
    </source>
</evidence>
<feature type="compositionally biased region" description="Low complexity" evidence="8">
    <location>
        <begin position="43"/>
        <end position="52"/>
    </location>
</feature>
<dbReference type="OrthoDB" id="9771205at2"/>
<evidence type="ECO:0000256" key="5">
    <source>
        <dbReference type="ARBA" id="ARBA00022692"/>
    </source>
</evidence>
<keyword evidence="6" id="KW-0472">Membrane</keyword>
<comment type="subcellular location">
    <subcellularLocation>
        <location evidence="1">Cell outer membrane</location>
    </subcellularLocation>
</comment>
<evidence type="ECO:0000256" key="3">
    <source>
        <dbReference type="ARBA" id="ARBA00022448"/>
    </source>
</evidence>
<evidence type="ECO:0000256" key="4">
    <source>
        <dbReference type="ARBA" id="ARBA00022452"/>
    </source>
</evidence>
<dbReference type="SUPFAM" id="SSF56954">
    <property type="entry name" value="Outer membrane efflux proteins (OEP)"/>
    <property type="match status" value="1"/>
</dbReference>
<sequence length="490" mass="54149">MSLHTSFRMQFSARRFFLSPAALLLLALPLTARAQQPVPMPRQPATQPQAKAQTEKPVTVAPAAPLTLAEAIRIGLENNYNIRLARTDEQIAANNVTRGNAGQLPTVNGNVSRTFNINNTRQERGETAPVVINGGKANALNANLTGTWTIFDGFGMFIAYDRLKALNQSQQQLTRATLEETVADITSAYFAVVRESGKIKSIEEALKIGQARIDLTQARVDVGVSAKVEVLTARVDYNADQSALIQQQEALATAKINLNNLLGRSARLDFQPADSIVVARTLDRDAVAQAIQQNNPRLQQARTNIEVATYDRKLVRASRFPEIGLQSGYGLTRNINNAFLINTAQGSVLSSNINRVYGPSYGVVASVPIFDGFNRRRLEQNARIGEEQSQLQLSQTQLQIEAEAEQAYAQYQNRLQLLELEEANILLARENVAIALERYRLGLLTPLALREAQRTQLDAEVRLLDIRYQAKQAEIVLRRLSSGLVQQQGQ</sequence>
<gene>
    <name evidence="10" type="ORF">CLV45_0555</name>
</gene>
<keyword evidence="5" id="KW-0812">Transmembrane</keyword>
<evidence type="ECO:0000313" key="10">
    <source>
        <dbReference type="EMBL" id="PJJ59140.1"/>
    </source>
</evidence>
<proteinExistence type="inferred from homology"/>
<dbReference type="InterPro" id="IPR003423">
    <property type="entry name" value="OMP_efflux"/>
</dbReference>
<dbReference type="GO" id="GO:0015562">
    <property type="term" value="F:efflux transmembrane transporter activity"/>
    <property type="evidence" value="ECO:0007669"/>
    <property type="project" value="InterPro"/>
</dbReference>
<evidence type="ECO:0000256" key="1">
    <source>
        <dbReference type="ARBA" id="ARBA00004442"/>
    </source>
</evidence>
<dbReference type="PANTHER" id="PTHR30026">
    <property type="entry name" value="OUTER MEMBRANE PROTEIN TOLC"/>
    <property type="match status" value="1"/>
</dbReference>
<accession>A0A2M9BMK9</accession>